<dbReference type="EMBL" id="CP113088">
    <property type="protein sequence ID" value="WAC02224.1"/>
    <property type="molecule type" value="Genomic_DNA"/>
</dbReference>
<reference evidence="1" key="1">
    <citation type="submission" date="2022-11" db="EMBL/GenBank/DDBJ databases">
        <title>Lacinutrix neustonica HL-RS19T sp. nov., isolated from the surface microlayer sample of brackish Lake Shihwa.</title>
        <authorList>
            <person name="Choi J.Y."/>
            <person name="Hwang C.Y."/>
        </authorList>
    </citation>
    <scope>NUCLEOTIDE SEQUENCE</scope>
    <source>
        <strain evidence="1">HL-RS19</strain>
    </source>
</reference>
<evidence type="ECO:0008006" key="3">
    <source>
        <dbReference type="Google" id="ProtNLM"/>
    </source>
</evidence>
<name>A0A9E8SED8_9FLAO</name>
<organism evidence="1 2">
    <name type="scientific">Lacinutrix neustonica</name>
    <dbReference type="NCBI Taxonomy" id="2980107"/>
    <lineage>
        <taxon>Bacteria</taxon>
        <taxon>Pseudomonadati</taxon>
        <taxon>Bacteroidota</taxon>
        <taxon>Flavobacteriia</taxon>
        <taxon>Flavobacteriales</taxon>
        <taxon>Flavobacteriaceae</taxon>
        <taxon>Lacinutrix</taxon>
    </lineage>
</organism>
<dbReference type="InterPro" id="IPR025667">
    <property type="entry name" value="SprB_repeat"/>
</dbReference>
<accession>A0A9E8SED8</accession>
<gene>
    <name evidence="1" type="ORF">N7U66_00020</name>
</gene>
<dbReference type="RefSeq" id="WP_267676819.1">
    <property type="nucleotide sequence ID" value="NZ_CP113088.1"/>
</dbReference>
<evidence type="ECO:0000313" key="2">
    <source>
        <dbReference type="Proteomes" id="UP001164705"/>
    </source>
</evidence>
<keyword evidence="2" id="KW-1185">Reference proteome</keyword>
<evidence type="ECO:0000313" key="1">
    <source>
        <dbReference type="EMBL" id="WAC02224.1"/>
    </source>
</evidence>
<proteinExistence type="predicted"/>
<sequence>MPLVLRSLKRSPSLAQSPITGTATLTTPYTCTTNGTITVTGVSGGLSPYSYSIDGVTFQGSNTFTGLTAGTYTITVQDANSCTAIVGTITIDPLDPPTDLTFSSTALTCPSNTSDVTLTATGGSPTLEYQIIAPAGAATPYQSSNVFTGLAPGTYTFQVNDGNACTYSESYTITALPALTVVGQTLNDITCFGDLDGSVEFTVSGSTGFTYTVNGGTSTAGTSPKF</sequence>
<dbReference type="KEGG" id="lnu:N7U66_00020"/>
<protein>
    <recommendedName>
        <fullName evidence="3">SprB repeat-containing protein</fullName>
    </recommendedName>
</protein>
<dbReference type="Proteomes" id="UP001164705">
    <property type="component" value="Chromosome"/>
</dbReference>
<dbReference type="AlphaFoldDB" id="A0A9E8SED8"/>
<dbReference type="Pfam" id="PF13573">
    <property type="entry name" value="SprB"/>
    <property type="match status" value="2"/>
</dbReference>